<organism evidence="2 3">
    <name type="scientific">Citrus x changshan-huyou</name>
    <dbReference type="NCBI Taxonomy" id="2935761"/>
    <lineage>
        <taxon>Eukaryota</taxon>
        <taxon>Viridiplantae</taxon>
        <taxon>Streptophyta</taxon>
        <taxon>Embryophyta</taxon>
        <taxon>Tracheophyta</taxon>
        <taxon>Spermatophyta</taxon>
        <taxon>Magnoliopsida</taxon>
        <taxon>eudicotyledons</taxon>
        <taxon>Gunneridae</taxon>
        <taxon>Pentapetalae</taxon>
        <taxon>rosids</taxon>
        <taxon>malvids</taxon>
        <taxon>Sapindales</taxon>
        <taxon>Rutaceae</taxon>
        <taxon>Aurantioideae</taxon>
        <taxon>Citrus</taxon>
    </lineage>
</organism>
<proteinExistence type="predicted"/>
<comment type="caution">
    <text evidence="2">The sequence shown here is derived from an EMBL/GenBank/DDBJ whole genome shotgun (WGS) entry which is preliminary data.</text>
</comment>
<evidence type="ECO:0000313" key="2">
    <source>
        <dbReference type="EMBL" id="KAK9220842.1"/>
    </source>
</evidence>
<gene>
    <name evidence="2" type="ORF">WN944_009266</name>
</gene>
<feature type="region of interest" description="Disordered" evidence="1">
    <location>
        <begin position="48"/>
        <end position="115"/>
    </location>
</feature>
<accession>A0AAP0QW25</accession>
<feature type="compositionally biased region" description="Polar residues" evidence="1">
    <location>
        <begin position="57"/>
        <end position="91"/>
    </location>
</feature>
<evidence type="ECO:0000256" key="1">
    <source>
        <dbReference type="SAM" id="MobiDB-lite"/>
    </source>
</evidence>
<dbReference type="EMBL" id="JBCGBO010000002">
    <property type="protein sequence ID" value="KAK9220842.1"/>
    <property type="molecule type" value="Genomic_DNA"/>
</dbReference>
<reference evidence="2 3" key="1">
    <citation type="submission" date="2024-05" db="EMBL/GenBank/DDBJ databases">
        <title>Haplotype-resolved chromosome-level genome assembly of Huyou (Citrus changshanensis).</title>
        <authorList>
            <person name="Miao C."/>
            <person name="Chen W."/>
            <person name="Wu Y."/>
            <person name="Wang L."/>
            <person name="Zhao S."/>
            <person name="Grierson D."/>
            <person name="Xu C."/>
            <person name="Chen K."/>
        </authorList>
    </citation>
    <scope>NUCLEOTIDE SEQUENCE [LARGE SCALE GENOMIC DNA]</scope>
    <source>
        <strain evidence="2">01-14</strain>
        <tissue evidence="2">Leaf</tissue>
    </source>
</reference>
<sequence length="208" mass="23346">MRMRNRNRFAMEHSGTPSDSSSHELGEIEVLYFNVVDKEKLKELSVKKYSDVKISVPQPNMQQPRASGEGNSSSYQENMQLIEANSSQTMANKDGGGPEDPDKEKSNSFANNQKEETFANAIVNLEHAAIASSSNEKAMTKVGYDLRPRHKGRAIKIKSLDCVRNDDNNLRSEANEDGDILITDMLNEEKKRKLKANLEKKSTNTKKP</sequence>
<feature type="region of interest" description="Disordered" evidence="1">
    <location>
        <begin position="1"/>
        <end position="24"/>
    </location>
</feature>
<keyword evidence="3" id="KW-1185">Reference proteome</keyword>
<dbReference type="AlphaFoldDB" id="A0AAP0QW25"/>
<dbReference type="Proteomes" id="UP001428341">
    <property type="component" value="Unassembled WGS sequence"/>
</dbReference>
<evidence type="ECO:0000313" key="3">
    <source>
        <dbReference type="Proteomes" id="UP001428341"/>
    </source>
</evidence>
<name>A0AAP0QW25_9ROSI</name>
<protein>
    <submittedName>
        <fullName evidence="2">Uncharacterized protein</fullName>
    </submittedName>
</protein>